<evidence type="ECO:0000259" key="10">
    <source>
        <dbReference type="PROSITE" id="PS51007"/>
    </source>
</evidence>
<keyword evidence="2" id="KW-0813">Transport</keyword>
<evidence type="ECO:0000256" key="3">
    <source>
        <dbReference type="ARBA" id="ARBA00022617"/>
    </source>
</evidence>
<keyword evidence="5" id="KW-0574">Periplasm</keyword>
<dbReference type="RefSeq" id="WP_305106664.1">
    <property type="nucleotide sequence ID" value="NZ_JAUTWS010000035.1"/>
</dbReference>
<comment type="caution">
    <text evidence="11">The sequence shown here is derived from an EMBL/GenBank/DDBJ whole genome shotgun (WGS) entry which is preliminary data.</text>
</comment>
<evidence type="ECO:0000256" key="8">
    <source>
        <dbReference type="PROSITE-ProRule" id="PRU00433"/>
    </source>
</evidence>
<evidence type="ECO:0000256" key="7">
    <source>
        <dbReference type="ARBA" id="ARBA00023004"/>
    </source>
</evidence>
<dbReference type="InterPro" id="IPR036909">
    <property type="entry name" value="Cyt_c-like_dom_sf"/>
</dbReference>
<evidence type="ECO:0000256" key="6">
    <source>
        <dbReference type="ARBA" id="ARBA00022982"/>
    </source>
</evidence>
<sequence length="195" mass="20649">MRGTLLAAALLAAALVLPARAAEPARGEALAGERGCGACHGAKGVSAQPNIPSLAGQQPEFVTLQLILFRERLRDAPPMPDIAQGLADEQVEALAAFYASLPPAPPADRAPKRDAAVQEGAALAQRLRCGICHLPDYRGQNQVPRIAGQREEFLVHALVGYRDSTRHGTDTNMNAVMYGVSDAEIAAIAHYMAHQ</sequence>
<evidence type="ECO:0000256" key="5">
    <source>
        <dbReference type="ARBA" id="ARBA00022764"/>
    </source>
</evidence>
<gene>
    <name evidence="11" type="ORF">Q7A36_25905</name>
</gene>
<name>A0ABT9E6L4_9PROT</name>
<keyword evidence="4 8" id="KW-0479">Metal-binding</keyword>
<dbReference type="PANTHER" id="PTHR33751:SF9">
    <property type="entry name" value="CYTOCHROME C4"/>
    <property type="match status" value="1"/>
</dbReference>
<keyword evidence="12" id="KW-1185">Reference proteome</keyword>
<dbReference type="SUPFAM" id="SSF46626">
    <property type="entry name" value="Cytochrome c"/>
    <property type="match status" value="2"/>
</dbReference>
<organism evidence="11 12">
    <name type="scientific">Paracraurococcus lichenis</name>
    <dbReference type="NCBI Taxonomy" id="3064888"/>
    <lineage>
        <taxon>Bacteria</taxon>
        <taxon>Pseudomonadati</taxon>
        <taxon>Pseudomonadota</taxon>
        <taxon>Alphaproteobacteria</taxon>
        <taxon>Acetobacterales</taxon>
        <taxon>Roseomonadaceae</taxon>
        <taxon>Paracraurococcus</taxon>
    </lineage>
</organism>
<feature type="chain" id="PRO_5045331544" evidence="9">
    <location>
        <begin position="22"/>
        <end position="195"/>
    </location>
</feature>
<dbReference type="InterPro" id="IPR009056">
    <property type="entry name" value="Cyt_c-like_dom"/>
</dbReference>
<keyword evidence="7 8" id="KW-0408">Iron</keyword>
<comment type="subcellular location">
    <subcellularLocation>
        <location evidence="1">Periplasm</location>
    </subcellularLocation>
</comment>
<dbReference type="Pfam" id="PF00034">
    <property type="entry name" value="Cytochrom_C"/>
    <property type="match status" value="2"/>
</dbReference>
<proteinExistence type="predicted"/>
<keyword evidence="3 8" id="KW-0349">Heme</keyword>
<feature type="domain" description="Cytochrome c" evidence="10">
    <location>
        <begin position="22"/>
        <end position="102"/>
    </location>
</feature>
<dbReference type="Gene3D" id="1.10.760.10">
    <property type="entry name" value="Cytochrome c-like domain"/>
    <property type="match status" value="2"/>
</dbReference>
<dbReference type="Proteomes" id="UP001243009">
    <property type="component" value="Unassembled WGS sequence"/>
</dbReference>
<evidence type="ECO:0000256" key="2">
    <source>
        <dbReference type="ARBA" id="ARBA00022448"/>
    </source>
</evidence>
<protein>
    <submittedName>
        <fullName evidence="11">C-type cytochrome</fullName>
    </submittedName>
</protein>
<dbReference type="InterPro" id="IPR050597">
    <property type="entry name" value="Cytochrome_c_Oxidase_Subunit"/>
</dbReference>
<evidence type="ECO:0000313" key="12">
    <source>
        <dbReference type="Proteomes" id="UP001243009"/>
    </source>
</evidence>
<keyword evidence="6" id="KW-0249">Electron transport</keyword>
<reference evidence="11 12" key="1">
    <citation type="submission" date="2023-08" db="EMBL/GenBank/DDBJ databases">
        <title>The draft genome sequence of Paracraurococcus sp. LOR1-02.</title>
        <authorList>
            <person name="Kingkaew E."/>
            <person name="Tanasupawat S."/>
        </authorList>
    </citation>
    <scope>NUCLEOTIDE SEQUENCE [LARGE SCALE GENOMIC DNA]</scope>
    <source>
        <strain evidence="11 12">LOR1-02</strain>
    </source>
</reference>
<dbReference type="PANTHER" id="PTHR33751">
    <property type="entry name" value="CBB3-TYPE CYTOCHROME C OXIDASE SUBUNIT FIXP"/>
    <property type="match status" value="1"/>
</dbReference>
<evidence type="ECO:0000256" key="1">
    <source>
        <dbReference type="ARBA" id="ARBA00004418"/>
    </source>
</evidence>
<dbReference type="PROSITE" id="PS51007">
    <property type="entry name" value="CYTC"/>
    <property type="match status" value="2"/>
</dbReference>
<feature type="domain" description="Cytochrome c" evidence="10">
    <location>
        <begin position="115"/>
        <end position="195"/>
    </location>
</feature>
<evidence type="ECO:0000313" key="11">
    <source>
        <dbReference type="EMBL" id="MDO9711808.1"/>
    </source>
</evidence>
<keyword evidence="9" id="KW-0732">Signal</keyword>
<evidence type="ECO:0000256" key="4">
    <source>
        <dbReference type="ARBA" id="ARBA00022723"/>
    </source>
</evidence>
<dbReference type="InterPro" id="IPR024167">
    <property type="entry name" value="Cytochrome_c4-like"/>
</dbReference>
<dbReference type="PIRSF" id="PIRSF000005">
    <property type="entry name" value="Cytochrome_c4"/>
    <property type="match status" value="1"/>
</dbReference>
<accession>A0ABT9E6L4</accession>
<evidence type="ECO:0000256" key="9">
    <source>
        <dbReference type="SAM" id="SignalP"/>
    </source>
</evidence>
<dbReference type="EMBL" id="JAUTWS010000035">
    <property type="protein sequence ID" value="MDO9711808.1"/>
    <property type="molecule type" value="Genomic_DNA"/>
</dbReference>
<feature type="signal peptide" evidence="9">
    <location>
        <begin position="1"/>
        <end position="21"/>
    </location>
</feature>